<dbReference type="PANTHER" id="PTHR23077">
    <property type="entry name" value="AAA-FAMILY ATPASE"/>
    <property type="match status" value="1"/>
</dbReference>
<protein>
    <recommendedName>
        <fullName evidence="5">AAA+ ATPase domain-containing protein</fullName>
    </recommendedName>
</protein>
<dbReference type="EMBL" id="JAQQWI010000003">
    <property type="protein sequence ID" value="KAK8037030.1"/>
    <property type="molecule type" value="Genomic_DNA"/>
</dbReference>
<dbReference type="PROSITE" id="PS00674">
    <property type="entry name" value="AAA"/>
    <property type="match status" value="2"/>
</dbReference>
<feature type="compositionally biased region" description="Acidic residues" evidence="4">
    <location>
        <begin position="73"/>
        <end position="84"/>
    </location>
</feature>
<comment type="caution">
    <text evidence="6">The sequence shown here is derived from an EMBL/GenBank/DDBJ whole genome shotgun (WGS) entry which is preliminary data.</text>
</comment>
<dbReference type="InterPro" id="IPR003593">
    <property type="entry name" value="AAA+_ATPase"/>
</dbReference>
<evidence type="ECO:0000313" key="6">
    <source>
        <dbReference type="EMBL" id="KAK8037030.1"/>
    </source>
</evidence>
<evidence type="ECO:0000256" key="2">
    <source>
        <dbReference type="ARBA" id="ARBA00022741"/>
    </source>
</evidence>
<organism evidence="6 7">
    <name type="scientific">Apiospora marii</name>
    <dbReference type="NCBI Taxonomy" id="335849"/>
    <lineage>
        <taxon>Eukaryota</taxon>
        <taxon>Fungi</taxon>
        <taxon>Dikarya</taxon>
        <taxon>Ascomycota</taxon>
        <taxon>Pezizomycotina</taxon>
        <taxon>Sordariomycetes</taxon>
        <taxon>Xylariomycetidae</taxon>
        <taxon>Amphisphaeriales</taxon>
        <taxon>Apiosporaceae</taxon>
        <taxon>Apiospora</taxon>
    </lineage>
</organism>
<feature type="compositionally biased region" description="Basic and acidic residues" evidence="4">
    <location>
        <begin position="54"/>
        <end position="64"/>
    </location>
</feature>
<dbReference type="Gene3D" id="3.40.50.300">
    <property type="entry name" value="P-loop containing nucleotide triphosphate hydrolases"/>
    <property type="match status" value="2"/>
</dbReference>
<dbReference type="SMART" id="SM00382">
    <property type="entry name" value="AAA"/>
    <property type="match status" value="2"/>
</dbReference>
<dbReference type="Proteomes" id="UP001396898">
    <property type="component" value="Unassembled WGS sequence"/>
</dbReference>
<dbReference type="InterPro" id="IPR027417">
    <property type="entry name" value="P-loop_NTPase"/>
</dbReference>
<accession>A0ABR1SRS4</accession>
<feature type="domain" description="AAA+ ATPase" evidence="5">
    <location>
        <begin position="504"/>
        <end position="640"/>
    </location>
</feature>
<feature type="domain" description="AAA+ ATPase" evidence="5">
    <location>
        <begin position="195"/>
        <end position="335"/>
    </location>
</feature>
<evidence type="ECO:0000256" key="1">
    <source>
        <dbReference type="ARBA" id="ARBA00006914"/>
    </source>
</evidence>
<dbReference type="SUPFAM" id="SSF52540">
    <property type="entry name" value="P-loop containing nucleoside triphosphate hydrolases"/>
    <property type="match status" value="2"/>
</dbReference>
<dbReference type="Gene3D" id="1.10.8.60">
    <property type="match status" value="2"/>
</dbReference>
<evidence type="ECO:0000256" key="4">
    <source>
        <dbReference type="SAM" id="MobiDB-lite"/>
    </source>
</evidence>
<dbReference type="InterPro" id="IPR003959">
    <property type="entry name" value="ATPase_AAA_core"/>
</dbReference>
<name>A0ABR1SRS4_9PEZI</name>
<proteinExistence type="inferred from homology"/>
<dbReference type="Pfam" id="PF17862">
    <property type="entry name" value="AAA_lid_3"/>
    <property type="match status" value="1"/>
</dbReference>
<dbReference type="PANTHER" id="PTHR23077:SF171">
    <property type="entry name" value="NUCLEAR VALOSIN-CONTAINING PROTEIN-LIKE"/>
    <property type="match status" value="1"/>
</dbReference>
<dbReference type="InterPro" id="IPR041569">
    <property type="entry name" value="AAA_lid_3"/>
</dbReference>
<comment type="similarity">
    <text evidence="1">Belongs to the AAA ATPase family.</text>
</comment>
<evidence type="ECO:0000259" key="5">
    <source>
        <dbReference type="SMART" id="SM00382"/>
    </source>
</evidence>
<dbReference type="InterPro" id="IPR003960">
    <property type="entry name" value="ATPase_AAA_CS"/>
</dbReference>
<gene>
    <name evidence="6" type="ORF">PG991_001344</name>
</gene>
<keyword evidence="3" id="KW-0067">ATP-binding</keyword>
<evidence type="ECO:0000313" key="7">
    <source>
        <dbReference type="Proteomes" id="UP001396898"/>
    </source>
</evidence>
<keyword evidence="2" id="KW-0547">Nucleotide-binding</keyword>
<reference evidence="6 7" key="1">
    <citation type="submission" date="2023-01" db="EMBL/GenBank/DDBJ databases">
        <title>Analysis of 21 Apiospora genomes using comparative genomics revels a genus with tremendous synthesis potential of carbohydrate active enzymes and secondary metabolites.</title>
        <authorList>
            <person name="Sorensen T."/>
        </authorList>
    </citation>
    <scope>NUCLEOTIDE SEQUENCE [LARGE SCALE GENOMIC DNA]</scope>
    <source>
        <strain evidence="6 7">CBS 20057</strain>
    </source>
</reference>
<evidence type="ECO:0000256" key="3">
    <source>
        <dbReference type="ARBA" id="ARBA00022840"/>
    </source>
</evidence>
<dbReference type="InterPro" id="IPR050168">
    <property type="entry name" value="AAA_ATPase_domain"/>
</dbReference>
<feature type="compositionally biased region" description="Polar residues" evidence="4">
    <location>
        <begin position="94"/>
        <end position="105"/>
    </location>
</feature>
<sequence length="742" mass="82022">MPPQTRLDRDVYQILRKLEDDHERNSSKPAKFTISGVYDMIKKSNSSVAREKKRPLEDAIERAMRLRKKERTENDEDEMMEDSPAEPPTPKPQTNPSLMNKQIAKSWNVPRRDRASSPEATVESAISTNERLPNGEPKLKRRRAEKAEKDRTPPGGLSLFNLGGMDDAIEQLVRHVARPIVRAKKWMEKAKGAEPTRGVLLHGPPGCGKTVLANTFAAELGIPFIPVSAPSLVAGMSGESEKQIRTLYEEAKSLAPCLVFIDEIDAITGKRDNAQREMEKRIVAQMLTCMDELSLEKTGGKAVVTIAATNRPDSIDPALRRAGRFNLEINIGVPNELSRIQILKALTKNYNLAEDVDLTALAKVTPGFVGADLQDVVSQAVSDMLERADETRIRKAMDEIPAPEDGFVEATPKMKFMKHQLSALKSLFDDTDFEDDESYLVTQQHLLDAITRVQPSAKREGFSTIPDTTWDQVGALKAVQKELSLAIIRPIDTPELFSKVGWRSPSGVLLWGPPGCGKTLLAKAVANEAKANFISIKGPELLNKFVGESERAVRQVFSRARSSAPCILFFDELDALVPKRGDAIAESSARVVNMLLTELDGMNSRAGVYIIGATNRPDMIDPAILRPGRLGNNIFVDLPDEDGRVEILKTRIRTVLPESTPEQLSALEPVARDSRCQGFSGADIENLHIAAAKAAVERWDEDKGSSIEIILADWNVALSKIKPSVSEKSADHFRRLQNKGWN</sequence>
<dbReference type="Pfam" id="PF00004">
    <property type="entry name" value="AAA"/>
    <property type="match status" value="2"/>
</dbReference>
<feature type="region of interest" description="Disordered" evidence="4">
    <location>
        <begin position="44"/>
        <end position="159"/>
    </location>
</feature>
<keyword evidence="7" id="KW-1185">Reference proteome</keyword>